<dbReference type="InterPro" id="IPR001279">
    <property type="entry name" value="Metallo-B-lactamas"/>
</dbReference>
<reference evidence="2" key="1">
    <citation type="submission" date="2023-08" db="EMBL/GenBank/DDBJ databases">
        <title>Genomic characterization of piscicolin 126 produced by Carnobacterium maltaromaticum CM22 strain isolated from salmon (Salmo salar).</title>
        <authorList>
            <person name="Gonzalez-Gragera E."/>
            <person name="Garcia-Lopez J.D."/>
            <person name="Teso-Perez C."/>
            <person name="Gimenez-Hernandez I."/>
            <person name="Peralta-Sanchez J.M."/>
            <person name="Valdivia E."/>
            <person name="Montalban-Lopez M."/>
            <person name="Martin-Platero A.M."/>
            <person name="Banos A."/>
            <person name="Martinez-Bueno M."/>
        </authorList>
    </citation>
    <scope>NUCLEOTIDE SEQUENCE</scope>
    <source>
        <strain evidence="2">CM22</strain>
    </source>
</reference>
<gene>
    <name evidence="2" type="ORF">RAK27_07620</name>
</gene>
<evidence type="ECO:0000313" key="3">
    <source>
        <dbReference type="Proteomes" id="UP001290462"/>
    </source>
</evidence>
<dbReference type="RefSeq" id="WP_322808802.1">
    <property type="nucleotide sequence ID" value="NZ_JAVBVO010000003.1"/>
</dbReference>
<dbReference type="PANTHER" id="PTHR42951:SF9">
    <property type="entry name" value="METAL-DEPENDENT HYDROLASE"/>
    <property type="match status" value="1"/>
</dbReference>
<dbReference type="SMART" id="SM00849">
    <property type="entry name" value="Lactamase_B"/>
    <property type="match status" value="1"/>
</dbReference>
<name>A0AAW9K4A8_CARML</name>
<dbReference type="Pfam" id="PF00753">
    <property type="entry name" value="Lactamase_B"/>
    <property type="match status" value="1"/>
</dbReference>
<feature type="domain" description="Metallo-beta-lactamase" evidence="1">
    <location>
        <begin position="20"/>
        <end position="210"/>
    </location>
</feature>
<dbReference type="SUPFAM" id="SSF56281">
    <property type="entry name" value="Metallo-hydrolase/oxidoreductase"/>
    <property type="match status" value="1"/>
</dbReference>
<dbReference type="PANTHER" id="PTHR42951">
    <property type="entry name" value="METALLO-BETA-LACTAMASE DOMAIN-CONTAINING"/>
    <property type="match status" value="1"/>
</dbReference>
<comment type="caution">
    <text evidence="2">The sequence shown here is derived from an EMBL/GenBank/DDBJ whole genome shotgun (WGS) entry which is preliminary data.</text>
</comment>
<accession>A0AAW9K4A8</accession>
<evidence type="ECO:0000259" key="1">
    <source>
        <dbReference type="SMART" id="SM00849"/>
    </source>
</evidence>
<dbReference type="InterPro" id="IPR036866">
    <property type="entry name" value="RibonucZ/Hydroxyglut_hydro"/>
</dbReference>
<proteinExistence type="predicted"/>
<dbReference type="InterPro" id="IPR050855">
    <property type="entry name" value="NDM-1-like"/>
</dbReference>
<organism evidence="2 3">
    <name type="scientific">Carnobacterium maltaromaticum</name>
    <name type="common">Carnobacterium piscicola</name>
    <dbReference type="NCBI Taxonomy" id="2751"/>
    <lineage>
        <taxon>Bacteria</taxon>
        <taxon>Bacillati</taxon>
        <taxon>Bacillota</taxon>
        <taxon>Bacilli</taxon>
        <taxon>Lactobacillales</taxon>
        <taxon>Carnobacteriaceae</taxon>
        <taxon>Carnobacterium</taxon>
    </lineage>
</organism>
<dbReference type="CDD" id="cd07721">
    <property type="entry name" value="yflN-like_MBL-fold"/>
    <property type="match status" value="1"/>
</dbReference>
<dbReference type="EMBL" id="JAVBVO010000003">
    <property type="protein sequence ID" value="MDZ5758532.1"/>
    <property type="molecule type" value="Genomic_DNA"/>
</dbReference>
<evidence type="ECO:0000313" key="2">
    <source>
        <dbReference type="EMBL" id="MDZ5758532.1"/>
    </source>
</evidence>
<dbReference type="AlphaFoldDB" id="A0AAW9K4A8"/>
<sequence length="233" mass="25784">MKILEKKDFWQLTDMPVLFPINCFLIAENQELTLIDTGLNRSAKGILNTINNIGLPLTKIILTHAHIDHVGSLTKINAAFPDAEILIGKQEWSILQEQLNPSNSHTYSNYPYLTPLAVEPTGFLEDGDRINSLLIIETPGHTLGSISIFDQRHGYLVVGDLLQTRGGPAIAGDIRPVFPFPGKATWEPKIAIQSTEKILTFQPSLIACGHGDWLTDPNQKLSSLVTRAKKKLN</sequence>
<protein>
    <submittedName>
        <fullName evidence="2">MBL fold metallo-hydrolase</fullName>
    </submittedName>
</protein>
<dbReference type="Gene3D" id="3.60.15.10">
    <property type="entry name" value="Ribonuclease Z/Hydroxyacylglutathione hydrolase-like"/>
    <property type="match status" value="1"/>
</dbReference>
<dbReference type="Proteomes" id="UP001290462">
    <property type="component" value="Unassembled WGS sequence"/>
</dbReference>